<dbReference type="OrthoDB" id="341482at2759"/>
<keyword evidence="4" id="KW-0653">Protein transport</keyword>
<dbReference type="InterPro" id="IPR037700">
    <property type="entry name" value="NUP88/NUP82"/>
</dbReference>
<accession>A0A814DX45</accession>
<reference evidence="8" key="1">
    <citation type="submission" date="2021-02" db="EMBL/GenBank/DDBJ databases">
        <authorList>
            <person name="Nowell W R."/>
        </authorList>
    </citation>
    <scope>NUCLEOTIDE SEQUENCE</scope>
</reference>
<dbReference type="PANTHER" id="PTHR13257">
    <property type="entry name" value="NUCLEOPORIN NUP84-RELATED"/>
    <property type="match status" value="1"/>
</dbReference>
<evidence type="ECO:0000256" key="7">
    <source>
        <dbReference type="ARBA" id="ARBA00023242"/>
    </source>
</evidence>
<keyword evidence="6" id="KW-0906">Nuclear pore complex</keyword>
<name>A0A814DX45_ADIRI</name>
<dbReference type="GO" id="GO:0006606">
    <property type="term" value="P:protein import into nucleus"/>
    <property type="evidence" value="ECO:0007669"/>
    <property type="project" value="TreeGrafter"/>
</dbReference>
<sequence>MFRIPLSLPNINVFTFGESSLYGYDSLNHCLIVYSLNDLNNLHENRPDRFHLSSSPSTAIEKLILNPNETILALISDNTVYFVYLPQLINSPSKGSRLCPLNVLPSNPCELIDFLWLSPHHFVLVNCYPSSSECHLYRIRLSRSSHIEFIQTYSVGNEGKSRKNETPTKNISLRQPANIVKLDLAKRKQDQFTYLLLFALKDNGDIYLLEFEQNQFFQNENSICGEFHGPLRILPPTYDNYGSNYSHSNFLCLSCSEKVLILLTRNICQINQCVLLNPSNDEFCLFTIDSIHLPKTDQMNLTIKSMIRNPLNSNVYYVCDSSSNVYSIEISWINEIQEKQISATKIQYLCKSNHSIEQIGLVQTTNKGQWLTILTKTSQNQEKELILLRPNSSLNSSTNEMKCDSLIEPLRNDQSNANHSEFVERIHSILHRNLTLPHVTLSSSSSSQTNLSNGDFQNNLLKFLQFFSEEYLDKQEKVQIELQNKQRYLNDFQQLQIIAKQELDEKFQQLQSSIKSFNEQYHQEYFRRQELSSHLDDLLSIVEQNTPVVSNAEILMHQQLERYRIQIDSLQKKLALLKDFIPKNLREEKIDQSSMENIQIFLQYFKTHIDQMKQQINEINHNN</sequence>
<dbReference type="Proteomes" id="UP000663852">
    <property type="component" value="Unassembled WGS sequence"/>
</dbReference>
<protein>
    <submittedName>
        <fullName evidence="8">Uncharacterized protein</fullName>
    </submittedName>
</protein>
<dbReference type="GO" id="GO:0000055">
    <property type="term" value="P:ribosomal large subunit export from nucleus"/>
    <property type="evidence" value="ECO:0007669"/>
    <property type="project" value="InterPro"/>
</dbReference>
<dbReference type="GO" id="GO:0006406">
    <property type="term" value="P:mRNA export from nucleus"/>
    <property type="evidence" value="ECO:0007669"/>
    <property type="project" value="TreeGrafter"/>
</dbReference>
<keyword evidence="7" id="KW-0539">Nucleus</keyword>
<dbReference type="PANTHER" id="PTHR13257:SF0">
    <property type="entry name" value="NUCLEAR PORE COMPLEX PROTEIN NUP88"/>
    <property type="match status" value="1"/>
</dbReference>
<dbReference type="GO" id="GO:0017056">
    <property type="term" value="F:structural constituent of nuclear pore"/>
    <property type="evidence" value="ECO:0007669"/>
    <property type="project" value="InterPro"/>
</dbReference>
<keyword evidence="3" id="KW-0509">mRNA transport</keyword>
<evidence type="ECO:0000256" key="3">
    <source>
        <dbReference type="ARBA" id="ARBA00022816"/>
    </source>
</evidence>
<evidence type="ECO:0000256" key="1">
    <source>
        <dbReference type="ARBA" id="ARBA00004567"/>
    </source>
</evidence>
<proteinExistence type="predicted"/>
<comment type="subcellular location">
    <subcellularLocation>
        <location evidence="1">Nucleus</location>
        <location evidence="1">Nuclear pore complex</location>
    </subcellularLocation>
</comment>
<dbReference type="InterPro" id="IPR019321">
    <property type="entry name" value="Nucleoporin_Nup88"/>
</dbReference>
<dbReference type="GO" id="GO:0000056">
    <property type="term" value="P:ribosomal small subunit export from nucleus"/>
    <property type="evidence" value="ECO:0007669"/>
    <property type="project" value="InterPro"/>
</dbReference>
<evidence type="ECO:0000256" key="2">
    <source>
        <dbReference type="ARBA" id="ARBA00022448"/>
    </source>
</evidence>
<keyword evidence="5" id="KW-0811">Translocation</keyword>
<evidence type="ECO:0000313" key="8">
    <source>
        <dbReference type="EMBL" id="CAF0960227.1"/>
    </source>
</evidence>
<evidence type="ECO:0000313" key="10">
    <source>
        <dbReference type="Proteomes" id="UP000663828"/>
    </source>
</evidence>
<dbReference type="EMBL" id="CAJNOR010000606">
    <property type="protein sequence ID" value="CAF0960227.1"/>
    <property type="molecule type" value="Genomic_DNA"/>
</dbReference>
<evidence type="ECO:0000256" key="5">
    <source>
        <dbReference type="ARBA" id="ARBA00023010"/>
    </source>
</evidence>
<dbReference type="GO" id="GO:0005643">
    <property type="term" value="C:nuclear pore"/>
    <property type="evidence" value="ECO:0007669"/>
    <property type="project" value="UniProtKB-SubCell"/>
</dbReference>
<dbReference type="AlphaFoldDB" id="A0A814DX45"/>
<keyword evidence="10" id="KW-1185">Reference proteome</keyword>
<evidence type="ECO:0000256" key="6">
    <source>
        <dbReference type="ARBA" id="ARBA00023132"/>
    </source>
</evidence>
<organism evidence="8 10">
    <name type="scientific">Adineta ricciae</name>
    <name type="common">Rotifer</name>
    <dbReference type="NCBI Taxonomy" id="249248"/>
    <lineage>
        <taxon>Eukaryota</taxon>
        <taxon>Metazoa</taxon>
        <taxon>Spiralia</taxon>
        <taxon>Gnathifera</taxon>
        <taxon>Rotifera</taxon>
        <taxon>Eurotatoria</taxon>
        <taxon>Bdelloidea</taxon>
        <taxon>Adinetida</taxon>
        <taxon>Adinetidae</taxon>
        <taxon>Adineta</taxon>
    </lineage>
</organism>
<gene>
    <name evidence="9" type="ORF">EDS130_LOCUS27395</name>
    <name evidence="8" type="ORF">XAT740_LOCUS11139</name>
</gene>
<dbReference type="Pfam" id="PF10168">
    <property type="entry name" value="Nup88"/>
    <property type="match status" value="2"/>
</dbReference>
<dbReference type="Proteomes" id="UP000663828">
    <property type="component" value="Unassembled WGS sequence"/>
</dbReference>
<comment type="caution">
    <text evidence="8">The sequence shown here is derived from an EMBL/GenBank/DDBJ whole genome shotgun (WGS) entry which is preliminary data.</text>
</comment>
<evidence type="ECO:0000313" key="9">
    <source>
        <dbReference type="EMBL" id="CAF1239729.1"/>
    </source>
</evidence>
<keyword evidence="2" id="KW-0813">Transport</keyword>
<evidence type="ECO:0000256" key="4">
    <source>
        <dbReference type="ARBA" id="ARBA00022927"/>
    </source>
</evidence>
<dbReference type="EMBL" id="CAJNOJ010000172">
    <property type="protein sequence ID" value="CAF1239729.1"/>
    <property type="molecule type" value="Genomic_DNA"/>
</dbReference>